<dbReference type="EMBL" id="JARAKH010000028">
    <property type="protein sequence ID" value="KAK8389225.1"/>
    <property type="molecule type" value="Genomic_DNA"/>
</dbReference>
<sequence>MEKKETASSSIISEDMEAEDCYSSIFDEEDDNGDHHRSTNSKALQIVKVWLQNKGKERLTDPTFNNEKVPINLLFRYNTAMPSNAAEECLFSLDLPDRVCRGRVGRAGRYYSYSWCGNEGLFTEARSPAPKRSSRITKGQPSFRFGY</sequence>
<name>A0AAW0TP05_SCYPA</name>
<evidence type="ECO:0000313" key="3">
    <source>
        <dbReference type="Proteomes" id="UP001487740"/>
    </source>
</evidence>
<proteinExistence type="predicted"/>
<accession>A0AAW0TP05</accession>
<dbReference type="Proteomes" id="UP001487740">
    <property type="component" value="Unassembled WGS sequence"/>
</dbReference>
<feature type="region of interest" description="Disordered" evidence="1">
    <location>
        <begin position="126"/>
        <end position="147"/>
    </location>
</feature>
<organism evidence="2 3">
    <name type="scientific">Scylla paramamosain</name>
    <name type="common">Mud crab</name>
    <dbReference type="NCBI Taxonomy" id="85552"/>
    <lineage>
        <taxon>Eukaryota</taxon>
        <taxon>Metazoa</taxon>
        <taxon>Ecdysozoa</taxon>
        <taxon>Arthropoda</taxon>
        <taxon>Crustacea</taxon>
        <taxon>Multicrustacea</taxon>
        <taxon>Malacostraca</taxon>
        <taxon>Eumalacostraca</taxon>
        <taxon>Eucarida</taxon>
        <taxon>Decapoda</taxon>
        <taxon>Pleocyemata</taxon>
        <taxon>Brachyura</taxon>
        <taxon>Eubrachyura</taxon>
        <taxon>Portunoidea</taxon>
        <taxon>Portunidae</taxon>
        <taxon>Portuninae</taxon>
        <taxon>Scylla</taxon>
    </lineage>
</organism>
<gene>
    <name evidence="2" type="ORF">O3P69_020872</name>
</gene>
<dbReference type="AlphaFoldDB" id="A0AAW0TP05"/>
<reference evidence="2 3" key="1">
    <citation type="submission" date="2023-03" db="EMBL/GenBank/DDBJ databases">
        <title>High-quality genome of Scylla paramamosain provides insights in environmental adaptation.</title>
        <authorList>
            <person name="Zhang L."/>
        </authorList>
    </citation>
    <scope>NUCLEOTIDE SEQUENCE [LARGE SCALE GENOMIC DNA]</scope>
    <source>
        <strain evidence="2">LZ_2023a</strain>
        <tissue evidence="2">Muscle</tissue>
    </source>
</reference>
<evidence type="ECO:0000256" key="1">
    <source>
        <dbReference type="SAM" id="MobiDB-lite"/>
    </source>
</evidence>
<evidence type="ECO:0000313" key="2">
    <source>
        <dbReference type="EMBL" id="KAK8389225.1"/>
    </source>
</evidence>
<comment type="caution">
    <text evidence="2">The sequence shown here is derived from an EMBL/GenBank/DDBJ whole genome shotgun (WGS) entry which is preliminary data.</text>
</comment>
<protein>
    <submittedName>
        <fullName evidence="2">Uncharacterized protein</fullName>
    </submittedName>
</protein>
<keyword evidence="3" id="KW-1185">Reference proteome</keyword>